<gene>
    <name evidence="8" type="ORF">AO440_004485</name>
    <name evidence="7" type="ORF">AO440_004521</name>
</gene>
<evidence type="ECO:0000259" key="6">
    <source>
        <dbReference type="PROSITE" id="PS51072"/>
    </source>
</evidence>
<dbReference type="GO" id="GO:0030659">
    <property type="term" value="C:cytoplasmic vesicle membrane"/>
    <property type="evidence" value="ECO:0007669"/>
    <property type="project" value="UniProtKB-SubCell"/>
</dbReference>
<reference evidence="7 9" key="1">
    <citation type="submission" date="2015-10" db="EMBL/GenBank/DDBJ databases">
        <title>Draft genomes sequences of Candida glabrata isolates 1A, 1B, 2A, 2B, 3A and 3B.</title>
        <authorList>
            <person name="Haavelsrud O.E."/>
            <person name="Gaustad P."/>
        </authorList>
    </citation>
    <scope>NUCLEOTIDE SEQUENCE [LARGE SCALE GENOMIC DNA]</scope>
    <source>
        <strain evidence="7">910700640</strain>
    </source>
</reference>
<dbReference type="VEuPathDB" id="FungiDB:CAGL0L02145g"/>
<dbReference type="VEuPathDB" id="FungiDB:B1J91_L02145g"/>
<dbReference type="InterPro" id="IPR050431">
    <property type="entry name" value="Adaptor_comp_med_subunit"/>
</dbReference>
<dbReference type="GO" id="GO:0030131">
    <property type="term" value="C:clathrin adaptor complex"/>
    <property type="evidence" value="ECO:0007669"/>
    <property type="project" value="InterPro"/>
</dbReference>
<keyword evidence="4" id="KW-0472">Membrane</keyword>
<accession>A0A0W0E568</accession>
<name>A0A0W0E568_CANGB</name>
<dbReference type="InterPro" id="IPR018240">
    <property type="entry name" value="Clathrin_mu_CS"/>
</dbReference>
<dbReference type="EMBL" id="LLZZ01000132">
    <property type="protein sequence ID" value="KTB01114.1"/>
    <property type="molecule type" value="Genomic_DNA"/>
</dbReference>
<dbReference type="InterPro" id="IPR036168">
    <property type="entry name" value="AP2_Mu_C_sf"/>
</dbReference>
<dbReference type="Pfam" id="PF00928">
    <property type="entry name" value="Adap_comp_sub"/>
    <property type="match status" value="1"/>
</dbReference>
<dbReference type="VEuPathDB" id="FungiDB:GVI51_L01925"/>
<dbReference type="InterPro" id="IPR028565">
    <property type="entry name" value="MHD"/>
</dbReference>
<dbReference type="GO" id="GO:0006623">
    <property type="term" value="P:protein targeting to vacuole"/>
    <property type="evidence" value="ECO:0007669"/>
    <property type="project" value="EnsemblFungi"/>
</dbReference>
<dbReference type="EMBL" id="LLZZ01000020">
    <property type="protein sequence ID" value="KTB12558.1"/>
    <property type="molecule type" value="Genomic_DNA"/>
</dbReference>
<dbReference type="SUPFAM" id="SSF49447">
    <property type="entry name" value="Second domain of Mu2 adaptin subunit (ap50) of ap2 adaptor"/>
    <property type="match status" value="1"/>
</dbReference>
<dbReference type="PROSITE" id="PS00991">
    <property type="entry name" value="CLAT_ADAPTOR_M_2"/>
    <property type="match status" value="1"/>
</dbReference>
<dbReference type="GO" id="GO:0030123">
    <property type="term" value="C:AP-3 adaptor complex"/>
    <property type="evidence" value="ECO:0007669"/>
    <property type="project" value="EnsemblFungi"/>
</dbReference>
<keyword evidence="5" id="KW-0968">Cytoplasmic vesicle</keyword>
<evidence type="ECO:0000256" key="1">
    <source>
        <dbReference type="ARBA" id="ARBA00004156"/>
    </source>
</evidence>
<dbReference type="VEuPathDB" id="FungiDB:GWK60_L06039"/>
<dbReference type="AlphaFoldDB" id="A0A0W0E568"/>
<evidence type="ECO:0000256" key="4">
    <source>
        <dbReference type="ARBA" id="ARBA00023136"/>
    </source>
</evidence>
<keyword evidence="3" id="KW-0653">Protein transport</keyword>
<evidence type="ECO:0000256" key="5">
    <source>
        <dbReference type="ARBA" id="ARBA00023329"/>
    </source>
</evidence>
<dbReference type="Gene3D" id="2.60.40.1170">
    <property type="entry name" value="Mu homology domain, subdomain B"/>
    <property type="match status" value="2"/>
</dbReference>
<dbReference type="PANTHER" id="PTHR10529">
    <property type="entry name" value="AP COMPLEX SUBUNIT MU"/>
    <property type="match status" value="1"/>
</dbReference>
<sequence length="543" mass="61184">MVYQAVYITDAENKLVFQHLLNAKAPEFSKMWVKLSAMHPQLVAPRIDQDNIYTIERDSGGGSVSSTSEEVIGSYGTDNTIYKYKSQLAGSALTYWCLHSNDSNVYYMEPLFAMQVFETRLHEYFDKEELTITKITNNADRVSIICNYILNGGYYNVAGMYDSRIKEIVPERSDLSKLISSTAHTIQSAVNKQRNTPGFGNGMGQSMGSKVSHIGSTLKGDDSVAPWRNGKNIHNDRNELYVDVREVIQVVYQKKYSSKKNDSRRKIFGRRSGHLEYVRGNISGSVDMRCFLTGNPLVEIALKQGGLDIGIPGFHDCIDKTSLLKQEKISKLSFIPPDGRFTLMQYNINLDQGKRHSVGLVHADIEDHLGTLGDEFEVTLNISSSTSVKHIEDMEVMLCFGLSHGNRKKDTHLSSDEEEFSIEQFRIKPLQITHGRLENMSSGVHKRSKWVFDKEVSTGTMPVLRGCVERQRSDEDVKDSKGNDSTAQRMLVLQSINISYKHTGSSNGLQIESINVDTSADLQRNLFKGVKYHTIAKDYQVRV</sequence>
<evidence type="ECO:0000313" key="8">
    <source>
        <dbReference type="EMBL" id="KTB12558.1"/>
    </source>
</evidence>
<dbReference type="GO" id="GO:0006896">
    <property type="term" value="P:Golgi to vacuole transport"/>
    <property type="evidence" value="ECO:0007669"/>
    <property type="project" value="EnsemblFungi"/>
</dbReference>
<dbReference type="PROSITE" id="PS51072">
    <property type="entry name" value="MHD"/>
    <property type="match status" value="1"/>
</dbReference>
<feature type="domain" description="MHD" evidence="6">
    <location>
        <begin position="237"/>
        <end position="542"/>
    </location>
</feature>
<evidence type="ECO:0000256" key="3">
    <source>
        <dbReference type="ARBA" id="ARBA00022927"/>
    </source>
</evidence>
<evidence type="ECO:0000256" key="2">
    <source>
        <dbReference type="ARBA" id="ARBA00022448"/>
    </source>
</evidence>
<comment type="subcellular location">
    <subcellularLocation>
        <location evidence="1">Cytoplasmic vesicle membrane</location>
    </subcellularLocation>
</comment>
<evidence type="ECO:0000313" key="7">
    <source>
        <dbReference type="EMBL" id="KTB01114.1"/>
    </source>
</evidence>
<protein>
    <submittedName>
        <fullName evidence="7">AP-3 complex subunit mu</fullName>
    </submittedName>
</protein>
<proteinExistence type="predicted"/>
<evidence type="ECO:0000313" key="9">
    <source>
        <dbReference type="Proteomes" id="UP000054886"/>
    </source>
</evidence>
<comment type="caution">
    <text evidence="7">The sequence shown here is derived from an EMBL/GenBank/DDBJ whole genome shotgun (WGS) entry which is preliminary data.</text>
</comment>
<keyword evidence="2" id="KW-0813">Transport</keyword>
<dbReference type="Proteomes" id="UP000054886">
    <property type="component" value="Unassembled WGS sequence"/>
</dbReference>
<organism evidence="7 9">
    <name type="scientific">Candida glabrata</name>
    <name type="common">Yeast</name>
    <name type="synonym">Torulopsis glabrata</name>
    <dbReference type="NCBI Taxonomy" id="5478"/>
    <lineage>
        <taxon>Eukaryota</taxon>
        <taxon>Fungi</taxon>
        <taxon>Dikarya</taxon>
        <taxon>Ascomycota</taxon>
        <taxon>Saccharomycotina</taxon>
        <taxon>Saccharomycetes</taxon>
        <taxon>Saccharomycetales</taxon>
        <taxon>Saccharomycetaceae</taxon>
        <taxon>Nakaseomyces</taxon>
    </lineage>
</organism>